<dbReference type="InterPro" id="IPR013761">
    <property type="entry name" value="SAM/pointed_sf"/>
</dbReference>
<name>A0AA36NKG9_9DINO</name>
<dbReference type="SMART" id="SM00454">
    <property type="entry name" value="SAM"/>
    <property type="match status" value="1"/>
</dbReference>
<evidence type="ECO:0000313" key="3">
    <source>
        <dbReference type="EMBL" id="CAJ1407796.1"/>
    </source>
</evidence>
<gene>
    <name evidence="3" type="ORF">EVOR1521_LOCUS29405</name>
</gene>
<sequence length="697" mass="78129">MVIWFDKKSQAPSDRYQDIGTMTTSTVSLWLETLGSHFEQYVPRFEAAGVNGVLLPNLTVDDLMAMGVEEEIHRKKILVQRDVLIEQGFNKALHQQMHSDRLARGDGLSSAKQHPEPQRFADRALAAMRKAGMLLGFSETAFVKDLDDLLCELQEEGLNMEALEVVNHFVCSQTTHVDQAVRCVREEAQADLRQIVQVRSKHCQRLIATHEHTKQLAVMQDAYFQLTKKDMPDSEKEQQRAQFRQSLQAWVAKMRELAENATGCHAGLLDRATARLQSRLPGGAAVEANIQEFAKLTEEKEKAAEKCTRIYNLADRDVQLALEARKEGNLLQRRFWRRDWEPELKVYEGQVQRDEEQREAKCQELDGELDLIENELKDIIDRKAKVQASMAELNVKASPQFWKNVLEGEGLLSAEAEVRDKDEALKVVQAQLLQAVQETGIANPERAAQILQQHERSQILLTEAATKSAGVVKRIEGWADFLEKLRLETQEVSMTHLNGRHGAALSPEPGQATGRLRIGGPCHVHIMACHVEVILDESADEDEGDVQEAPDGKAPEFCAMGFHKPLALRNLGALPLTGEGAARHQTGVMAACRWPDGRMGGRGDAELVQLQAQVDGRVQPSAPAQESKIPPQLETLPTPAAEEKRFGLLEVNDEESRQAALKCHMGTGTFFREEGFVKERLWNFELHRCRSLSAGVR</sequence>
<dbReference type="CDD" id="cd09487">
    <property type="entry name" value="SAM_superfamily"/>
    <property type="match status" value="1"/>
</dbReference>
<dbReference type="Pfam" id="PF07647">
    <property type="entry name" value="SAM_2"/>
    <property type="match status" value="1"/>
</dbReference>
<dbReference type="AlphaFoldDB" id="A0AA36NKG9"/>
<organism evidence="3 4">
    <name type="scientific">Effrenium voratum</name>
    <dbReference type="NCBI Taxonomy" id="2562239"/>
    <lineage>
        <taxon>Eukaryota</taxon>
        <taxon>Sar</taxon>
        <taxon>Alveolata</taxon>
        <taxon>Dinophyceae</taxon>
        <taxon>Suessiales</taxon>
        <taxon>Symbiodiniaceae</taxon>
        <taxon>Effrenium</taxon>
    </lineage>
</organism>
<proteinExistence type="predicted"/>
<dbReference type="Proteomes" id="UP001178507">
    <property type="component" value="Unassembled WGS sequence"/>
</dbReference>
<dbReference type="InterPro" id="IPR001660">
    <property type="entry name" value="SAM"/>
</dbReference>
<keyword evidence="1" id="KW-0175">Coiled coil</keyword>
<accession>A0AA36NKG9</accession>
<evidence type="ECO:0000256" key="1">
    <source>
        <dbReference type="SAM" id="Coils"/>
    </source>
</evidence>
<feature type="domain" description="SAM" evidence="2">
    <location>
        <begin position="22"/>
        <end position="87"/>
    </location>
</feature>
<evidence type="ECO:0000259" key="2">
    <source>
        <dbReference type="PROSITE" id="PS50105"/>
    </source>
</evidence>
<comment type="caution">
    <text evidence="3">The sequence shown here is derived from an EMBL/GenBank/DDBJ whole genome shotgun (WGS) entry which is preliminary data.</text>
</comment>
<feature type="coiled-coil region" evidence="1">
    <location>
        <begin position="355"/>
        <end position="389"/>
    </location>
</feature>
<dbReference type="PROSITE" id="PS50105">
    <property type="entry name" value="SAM_DOMAIN"/>
    <property type="match status" value="1"/>
</dbReference>
<dbReference type="Gene3D" id="1.10.150.50">
    <property type="entry name" value="Transcription Factor, Ets-1"/>
    <property type="match status" value="1"/>
</dbReference>
<reference evidence="3" key="1">
    <citation type="submission" date="2023-08" db="EMBL/GenBank/DDBJ databases">
        <authorList>
            <person name="Chen Y."/>
            <person name="Shah S."/>
            <person name="Dougan E. K."/>
            <person name="Thang M."/>
            <person name="Chan C."/>
        </authorList>
    </citation>
    <scope>NUCLEOTIDE SEQUENCE</scope>
</reference>
<protein>
    <recommendedName>
        <fullName evidence="2">SAM domain-containing protein</fullName>
    </recommendedName>
</protein>
<dbReference type="EMBL" id="CAUJNA010003691">
    <property type="protein sequence ID" value="CAJ1407796.1"/>
    <property type="molecule type" value="Genomic_DNA"/>
</dbReference>
<evidence type="ECO:0000313" key="4">
    <source>
        <dbReference type="Proteomes" id="UP001178507"/>
    </source>
</evidence>
<keyword evidence="4" id="KW-1185">Reference proteome</keyword>
<dbReference type="SUPFAM" id="SSF47769">
    <property type="entry name" value="SAM/Pointed domain"/>
    <property type="match status" value="1"/>
</dbReference>